<dbReference type="Proteomes" id="UP001548189">
    <property type="component" value="Unassembled WGS sequence"/>
</dbReference>
<dbReference type="Pfam" id="PF13230">
    <property type="entry name" value="GATase_4"/>
    <property type="match status" value="1"/>
</dbReference>
<dbReference type="InterPro" id="IPR017932">
    <property type="entry name" value="GATase_2_dom"/>
</dbReference>
<dbReference type="Gene3D" id="3.60.20.10">
    <property type="entry name" value="Glutamine Phosphoribosylpyrophosphate, subunit 1, domain 1"/>
    <property type="match status" value="1"/>
</dbReference>
<dbReference type="RefSeq" id="WP_353897154.1">
    <property type="nucleotide sequence ID" value="NZ_JBEVCJ010000023.1"/>
</dbReference>
<keyword evidence="4" id="KW-1185">Reference proteome</keyword>
<accession>A0ABV2BXN8</accession>
<dbReference type="CDD" id="cd01908">
    <property type="entry name" value="YafJ"/>
    <property type="match status" value="1"/>
</dbReference>
<dbReference type="InterPro" id="IPR029055">
    <property type="entry name" value="Ntn_hydrolases_N"/>
</dbReference>
<proteinExistence type="predicted"/>
<dbReference type="PANTHER" id="PTHR43187:SF1">
    <property type="entry name" value="GLUTAMINE AMIDOTRANSFERASE DUG3-RELATED"/>
    <property type="match status" value="1"/>
</dbReference>
<dbReference type="InterPro" id="IPR052373">
    <property type="entry name" value="Gamma-glu_amide_hydrolase"/>
</dbReference>
<evidence type="ECO:0000313" key="3">
    <source>
        <dbReference type="EMBL" id="MET1256568.1"/>
    </source>
</evidence>
<comment type="caution">
    <text evidence="3">The sequence shown here is derived from an EMBL/GenBank/DDBJ whole genome shotgun (WGS) entry which is preliminary data.</text>
</comment>
<evidence type="ECO:0000259" key="2">
    <source>
        <dbReference type="PROSITE" id="PS51278"/>
    </source>
</evidence>
<reference evidence="3 4" key="1">
    <citation type="submission" date="2024-06" db="EMBL/GenBank/DDBJ databases">
        <authorList>
            <person name="Li F."/>
        </authorList>
    </citation>
    <scope>NUCLEOTIDE SEQUENCE [LARGE SCALE GENOMIC DNA]</scope>
    <source>
        <strain evidence="3 4">GXAS 311</strain>
    </source>
</reference>
<dbReference type="InterPro" id="IPR026869">
    <property type="entry name" value="EgtC-like"/>
</dbReference>
<evidence type="ECO:0000256" key="1">
    <source>
        <dbReference type="ARBA" id="ARBA00022962"/>
    </source>
</evidence>
<dbReference type="PROSITE" id="PS51278">
    <property type="entry name" value="GATASE_TYPE_2"/>
    <property type="match status" value="1"/>
</dbReference>
<sequence>MCRFFSYLGNATLMLDAMYHAENSLVEQSKCAKKRRSPVNGDGFGIGWYPTHDDPEPGCYVSTKPAWSDQNLLSLCSKIKTACYFAHVRDASVGMSVSSTNCHPFRMGSYLWMHNGELKQFYRIKRAVINELSDRAFLQIRGSTDSEFVFALFLDEIQFNYQASLEELQAALINTMQKIKRIEQACEVSESSFMNFVVSNGHCLISTRYSTNKSVQPPSLFYSTAQMEVGRSGQLFLHQNEKNSSVIITSEPITDDKKFWHKVERNQMIIVNAELKIKTKDLSF</sequence>
<name>A0ABV2BXN8_9GAMM</name>
<gene>
    <name evidence="3" type="ORF">ABVT43_15615</name>
</gene>
<protein>
    <submittedName>
        <fullName evidence="3">Class II glutamine amidotransferase</fullName>
    </submittedName>
</protein>
<feature type="domain" description="Glutamine amidotransferase type-2" evidence="2">
    <location>
        <begin position="2"/>
        <end position="284"/>
    </location>
</feature>
<keyword evidence="1 3" id="KW-0315">Glutamine amidotransferase</keyword>
<evidence type="ECO:0000313" key="4">
    <source>
        <dbReference type="Proteomes" id="UP001548189"/>
    </source>
</evidence>
<dbReference type="SUPFAM" id="SSF56235">
    <property type="entry name" value="N-terminal nucleophile aminohydrolases (Ntn hydrolases)"/>
    <property type="match status" value="1"/>
</dbReference>
<dbReference type="PANTHER" id="PTHR43187">
    <property type="entry name" value="GLUTAMINE AMIDOTRANSFERASE DUG3-RELATED"/>
    <property type="match status" value="1"/>
</dbReference>
<organism evidence="3 4">
    <name type="scientific">Aliikangiella maris</name>
    <dbReference type="NCBI Taxonomy" id="3162458"/>
    <lineage>
        <taxon>Bacteria</taxon>
        <taxon>Pseudomonadati</taxon>
        <taxon>Pseudomonadota</taxon>
        <taxon>Gammaproteobacteria</taxon>
        <taxon>Oceanospirillales</taxon>
        <taxon>Pleioneaceae</taxon>
        <taxon>Aliikangiella</taxon>
    </lineage>
</organism>
<dbReference type="EMBL" id="JBEVCJ010000023">
    <property type="protein sequence ID" value="MET1256568.1"/>
    <property type="molecule type" value="Genomic_DNA"/>
</dbReference>